<dbReference type="OrthoDB" id="3147752at2759"/>
<dbReference type="Proteomes" id="UP000218811">
    <property type="component" value="Unassembled WGS sequence"/>
</dbReference>
<protein>
    <submittedName>
        <fullName evidence="2">Uncharacterized protein</fullName>
    </submittedName>
</protein>
<organism evidence="2 3">
    <name type="scientific">Wolfiporia cocos (strain MD-104)</name>
    <name type="common">Brown rot fungus</name>
    <dbReference type="NCBI Taxonomy" id="742152"/>
    <lineage>
        <taxon>Eukaryota</taxon>
        <taxon>Fungi</taxon>
        <taxon>Dikarya</taxon>
        <taxon>Basidiomycota</taxon>
        <taxon>Agaricomycotina</taxon>
        <taxon>Agaricomycetes</taxon>
        <taxon>Polyporales</taxon>
        <taxon>Phaeolaceae</taxon>
        <taxon>Wolfiporia</taxon>
    </lineage>
</organism>
<dbReference type="EMBL" id="KB467887">
    <property type="protein sequence ID" value="PCH36685.1"/>
    <property type="molecule type" value="Genomic_DNA"/>
</dbReference>
<sequence length="486" mass="54799">MSGELRRTPSGRSNGNSSGLQLLPSPHIRGNVGVQAHGTSPKSEVEIEARSKEEELLNLRQQVKMMRDEVLRAKEDKVSAEKLLLEIQERSREESASLAKAQGEKGQLERALLDLQEELKQTYADFERTEQNRRCLKTHIAELQKAMEDDMQRQQQVDKAHERALAALRAKHQDTATLLETRTSELHAAQAYLNKADSLSEADLLRMVSELNSNVYQLTAQMADYNLDLNRTQPLEQKWVNEMKTKVEKYIGPRLLQLVVVRMHSAEPICVQVALQSAIIRFATSVIVSWTFHHNAANNILKRIYDCLKRTENPSVSARWRVLTRSSLRAATWTETTESKLQDDLAELIAEIMLLAGSDISPRTLYQMVLTQFGEKLRSVINVSLALQKAIGEGVISSHLEPTLYNCGVPFDPERMENAYPSGCPRTARPLDRRQPLLLGTTEVGLQRVEQKKSGDQNASQSHIVTLLKPKVVLETFVNELQVNGI</sequence>
<keyword evidence="3" id="KW-1185">Reference proteome</keyword>
<evidence type="ECO:0000313" key="3">
    <source>
        <dbReference type="Proteomes" id="UP000218811"/>
    </source>
</evidence>
<dbReference type="AlphaFoldDB" id="A0A2H3J4U1"/>
<gene>
    <name evidence="2" type="ORF">WOLCODRAFT_20687</name>
</gene>
<evidence type="ECO:0000256" key="1">
    <source>
        <dbReference type="SAM" id="MobiDB-lite"/>
    </source>
</evidence>
<feature type="compositionally biased region" description="Polar residues" evidence="1">
    <location>
        <begin position="10"/>
        <end position="20"/>
    </location>
</feature>
<name>A0A2H3J4U1_WOLCO</name>
<dbReference type="OMA" id="SAWEVED"/>
<feature type="region of interest" description="Disordered" evidence="1">
    <location>
        <begin position="1"/>
        <end position="47"/>
    </location>
</feature>
<evidence type="ECO:0000313" key="2">
    <source>
        <dbReference type="EMBL" id="PCH36685.1"/>
    </source>
</evidence>
<accession>A0A2H3J4U1</accession>
<reference evidence="2 3" key="1">
    <citation type="journal article" date="2012" name="Science">
        <title>The Paleozoic origin of enzymatic lignin decomposition reconstructed from 31 fungal genomes.</title>
        <authorList>
            <person name="Floudas D."/>
            <person name="Binder M."/>
            <person name="Riley R."/>
            <person name="Barry K."/>
            <person name="Blanchette R.A."/>
            <person name="Henrissat B."/>
            <person name="Martinez A.T."/>
            <person name="Otillar R."/>
            <person name="Spatafora J.W."/>
            <person name="Yadav J.S."/>
            <person name="Aerts A."/>
            <person name="Benoit I."/>
            <person name="Boyd A."/>
            <person name="Carlson A."/>
            <person name="Copeland A."/>
            <person name="Coutinho P.M."/>
            <person name="de Vries R.P."/>
            <person name="Ferreira P."/>
            <person name="Findley K."/>
            <person name="Foster B."/>
            <person name="Gaskell J."/>
            <person name="Glotzer D."/>
            <person name="Gorecki P."/>
            <person name="Heitman J."/>
            <person name="Hesse C."/>
            <person name="Hori C."/>
            <person name="Igarashi K."/>
            <person name="Jurgens J.A."/>
            <person name="Kallen N."/>
            <person name="Kersten P."/>
            <person name="Kohler A."/>
            <person name="Kuees U."/>
            <person name="Kumar T.K.A."/>
            <person name="Kuo A."/>
            <person name="LaButti K."/>
            <person name="Larrondo L.F."/>
            <person name="Lindquist E."/>
            <person name="Ling A."/>
            <person name="Lombard V."/>
            <person name="Lucas S."/>
            <person name="Lundell T."/>
            <person name="Martin R."/>
            <person name="McLaughlin D.J."/>
            <person name="Morgenstern I."/>
            <person name="Morin E."/>
            <person name="Murat C."/>
            <person name="Nagy L.G."/>
            <person name="Nolan M."/>
            <person name="Ohm R.A."/>
            <person name="Patyshakuliyeva A."/>
            <person name="Rokas A."/>
            <person name="Ruiz-Duenas F.J."/>
            <person name="Sabat G."/>
            <person name="Salamov A."/>
            <person name="Samejima M."/>
            <person name="Schmutz J."/>
            <person name="Slot J.C."/>
            <person name="St John F."/>
            <person name="Stenlid J."/>
            <person name="Sun H."/>
            <person name="Sun S."/>
            <person name="Syed K."/>
            <person name="Tsang A."/>
            <person name="Wiebenga A."/>
            <person name="Young D."/>
            <person name="Pisabarro A."/>
            <person name="Eastwood D.C."/>
            <person name="Martin F."/>
            <person name="Cullen D."/>
            <person name="Grigoriev I.V."/>
            <person name="Hibbett D.S."/>
        </authorList>
    </citation>
    <scope>NUCLEOTIDE SEQUENCE [LARGE SCALE GENOMIC DNA]</scope>
    <source>
        <strain evidence="2 3">MD-104</strain>
    </source>
</reference>
<proteinExistence type="predicted"/>
<dbReference type="STRING" id="742152.A0A2H3J4U1"/>